<comment type="caution">
    <text evidence="1">The sequence shown here is derived from an EMBL/GenBank/DDBJ whole genome shotgun (WGS) entry which is preliminary data.</text>
</comment>
<dbReference type="Proteomes" id="UP000076603">
    <property type="component" value="Unassembled WGS sequence"/>
</dbReference>
<dbReference type="STRING" id="1121326.CLMAG_16450"/>
<gene>
    <name evidence="1" type="ORF">CLMAG_16450</name>
</gene>
<evidence type="ECO:0000313" key="2">
    <source>
        <dbReference type="Proteomes" id="UP000076603"/>
    </source>
</evidence>
<protein>
    <submittedName>
        <fullName evidence="1">Uncharacterized protein</fullName>
    </submittedName>
</protein>
<dbReference type="PATRIC" id="fig|1121326.3.peg.1620"/>
<evidence type="ECO:0000313" key="1">
    <source>
        <dbReference type="EMBL" id="KZL91839.1"/>
    </source>
</evidence>
<dbReference type="EMBL" id="LWAE01000002">
    <property type="protein sequence ID" value="KZL91839.1"/>
    <property type="molecule type" value="Genomic_DNA"/>
</dbReference>
<dbReference type="AlphaFoldDB" id="A0A162ST76"/>
<reference evidence="1 2" key="1">
    <citation type="submission" date="2016-04" db="EMBL/GenBank/DDBJ databases">
        <title>Genome sequence of Clostridium magnum DSM 2767.</title>
        <authorList>
            <person name="Poehlein A."/>
            <person name="Uhlig R."/>
            <person name="Fischer R."/>
            <person name="Bahl H."/>
            <person name="Daniel R."/>
        </authorList>
    </citation>
    <scope>NUCLEOTIDE SEQUENCE [LARGE SCALE GENOMIC DNA]</scope>
    <source>
        <strain evidence="1 2">DSM 2767</strain>
    </source>
</reference>
<sequence>MGNKLQKSVVLYSNSEEDIKKYPVSIEHTDFSHRIDEMVKVISQQRQYKIREPKGGRNKMLLLFCINRRNSKKVYILAHHENTSYEIIKSR</sequence>
<name>A0A162ST76_9CLOT</name>
<keyword evidence="2" id="KW-1185">Reference proteome</keyword>
<dbReference type="RefSeq" id="WP_066620678.1">
    <property type="nucleotide sequence ID" value="NZ_FQXL01000022.1"/>
</dbReference>
<accession>A0A162ST76</accession>
<proteinExistence type="predicted"/>
<organism evidence="1 2">
    <name type="scientific">Clostridium magnum DSM 2767</name>
    <dbReference type="NCBI Taxonomy" id="1121326"/>
    <lineage>
        <taxon>Bacteria</taxon>
        <taxon>Bacillati</taxon>
        <taxon>Bacillota</taxon>
        <taxon>Clostridia</taxon>
        <taxon>Eubacteriales</taxon>
        <taxon>Clostridiaceae</taxon>
        <taxon>Clostridium</taxon>
    </lineage>
</organism>